<feature type="domain" description="RRM" evidence="5">
    <location>
        <begin position="319"/>
        <end position="392"/>
    </location>
</feature>
<evidence type="ECO:0000256" key="4">
    <source>
        <dbReference type="SAM" id="MobiDB-lite"/>
    </source>
</evidence>
<keyword evidence="7" id="KW-1185">Reference proteome</keyword>
<dbReference type="PANTHER" id="PTHR13017">
    <property type="entry name" value="5-FORMYLTETRAHYDROFOLATE CYCLO-LIGASE-RELATED"/>
    <property type="match status" value="1"/>
</dbReference>
<dbReference type="RefSeq" id="XP_026855394.2">
    <property type="nucleotide sequence ID" value="XM_026999593.2"/>
</dbReference>
<dbReference type="AlphaFoldDB" id="A0A4W4GI37"/>
<organism evidence="6 7">
    <name type="scientific">Electrophorus electricus</name>
    <name type="common">Electric eel</name>
    <name type="synonym">Gymnotus electricus</name>
    <dbReference type="NCBI Taxonomy" id="8005"/>
    <lineage>
        <taxon>Eukaryota</taxon>
        <taxon>Metazoa</taxon>
        <taxon>Chordata</taxon>
        <taxon>Craniata</taxon>
        <taxon>Vertebrata</taxon>
        <taxon>Euteleostomi</taxon>
        <taxon>Actinopterygii</taxon>
        <taxon>Neopterygii</taxon>
        <taxon>Teleostei</taxon>
        <taxon>Ostariophysi</taxon>
        <taxon>Gymnotiformes</taxon>
        <taxon>Gymnotoidei</taxon>
        <taxon>Gymnotidae</taxon>
        <taxon>Electrophorus</taxon>
    </lineage>
</organism>
<dbReference type="Proteomes" id="UP000314983">
    <property type="component" value="Chromosome 4"/>
</dbReference>
<dbReference type="InterPro" id="IPR024185">
    <property type="entry name" value="FTHF_cligase-like_sf"/>
</dbReference>
<dbReference type="GeneTree" id="ENSGT00390000011730"/>
<feature type="compositionally biased region" description="Basic and acidic residues" evidence="4">
    <location>
        <begin position="281"/>
        <end position="291"/>
    </location>
</feature>
<dbReference type="SUPFAM" id="SSF100950">
    <property type="entry name" value="NagB/RpiA/CoA transferase-like"/>
    <property type="match status" value="1"/>
</dbReference>
<reference evidence="6" key="4">
    <citation type="submission" date="2025-08" db="UniProtKB">
        <authorList>
            <consortium name="Ensembl"/>
        </authorList>
    </citation>
    <scope>IDENTIFICATION</scope>
</reference>
<name>A0A4W4GI37_ELEEL</name>
<dbReference type="GO" id="GO:0005737">
    <property type="term" value="C:cytoplasm"/>
    <property type="evidence" value="ECO:0007669"/>
    <property type="project" value="TreeGrafter"/>
</dbReference>
<evidence type="ECO:0000259" key="5">
    <source>
        <dbReference type="PROSITE" id="PS50102"/>
    </source>
</evidence>
<protein>
    <recommendedName>
        <fullName evidence="1">Methenyltetrahydrofolate synthase domain-containing protein</fullName>
    </recommendedName>
</protein>
<reference evidence="7" key="1">
    <citation type="journal article" date="2014" name="Science">
        <title>Nonhuman genetics. Genomic basis for the convergent evolution of electric organs.</title>
        <authorList>
            <person name="Gallant J.R."/>
            <person name="Traeger L.L."/>
            <person name="Volkening J.D."/>
            <person name="Moffett H."/>
            <person name="Chen P.H."/>
            <person name="Novina C.D."/>
            <person name="Phillips G.N.Jr."/>
            <person name="Anand R."/>
            <person name="Wells G.B."/>
            <person name="Pinch M."/>
            <person name="Guth R."/>
            <person name="Unguez G.A."/>
            <person name="Albert J.S."/>
            <person name="Zakon H.H."/>
            <person name="Samanta M.P."/>
            <person name="Sussman M.R."/>
        </authorList>
    </citation>
    <scope>NUCLEOTIDE SEQUENCE [LARGE SCALE GENOMIC DNA]</scope>
</reference>
<evidence type="ECO:0000313" key="7">
    <source>
        <dbReference type="Proteomes" id="UP000314983"/>
    </source>
</evidence>
<sequence>MEHSIIINQGATKWDIRQRVWDYIEAKNLANFPRPVHHRIPNFKGAEGACNKIVTLDVFRKTSEVKVDPDKPLEGARLASLQARKVLLVPTPRLRTGLFNKIVPPQSPTKEDLRVCSTSRGVKDFSVPIGLDAKVQVDLVVVGSVAVSEKGYRIGKGEGFADMEYGMMAAMGAVNESTVVVTIVHDCQVVNIPEELIESHDLTVDYILTPTRIIKTDCNHPKPGGIIWSKLDTEMLEKIPILKRLQVLEQKAGKKVTLKSFPGEGQIVRDAPHPRHPKPGFRHEPKQKPEYTCDGTAGDGGERLEGGGVECNHPQGPIGTLYLGGIPAGLRVGELKRLLRERHAMPFRLTWQGPRQSAFLDYSNEPAADRALAALQGLSINGHALQAERARGRRAGWTPQRPRDMEAKRTTNCTVSNTVPNVGGW</sequence>
<dbReference type="Pfam" id="PF01812">
    <property type="entry name" value="5-FTHF_cyc-lig"/>
    <property type="match status" value="1"/>
</dbReference>
<feature type="region of interest" description="Disordered" evidence="4">
    <location>
        <begin position="265"/>
        <end position="307"/>
    </location>
</feature>
<reference evidence="6" key="5">
    <citation type="submission" date="2025-09" db="UniProtKB">
        <authorList>
            <consortium name="Ensembl"/>
        </authorList>
    </citation>
    <scope>IDENTIFICATION</scope>
</reference>
<dbReference type="FunFam" id="3.40.50.10420:FF:000001">
    <property type="entry name" value="Methenyltetrahydrofolate synthase domain-containing protein"/>
    <property type="match status" value="1"/>
</dbReference>
<evidence type="ECO:0000256" key="2">
    <source>
        <dbReference type="ARBA" id="ARBA00022884"/>
    </source>
</evidence>
<dbReference type="PANTHER" id="PTHR13017:SF0">
    <property type="entry name" value="METHENYLTETRAHYDROFOLATE SYNTHASE DOMAIN-CONTAINING PROTEIN"/>
    <property type="match status" value="1"/>
</dbReference>
<dbReference type="SUPFAM" id="SSF54928">
    <property type="entry name" value="RNA-binding domain, RBD"/>
    <property type="match status" value="1"/>
</dbReference>
<proteinExistence type="predicted"/>
<dbReference type="Gene3D" id="3.30.70.330">
    <property type="match status" value="1"/>
</dbReference>
<evidence type="ECO:0000256" key="1">
    <source>
        <dbReference type="ARBA" id="ARBA00015518"/>
    </source>
</evidence>
<gene>
    <name evidence="6" type="primary">MTHFSD</name>
</gene>
<dbReference type="STRING" id="8005.ENSEEEP00000036050"/>
<dbReference type="Ensembl" id="ENSEEET00000036472.2">
    <property type="protein sequence ID" value="ENSEEEP00000036050.2"/>
    <property type="gene ID" value="ENSEEEG00000017146.2"/>
</dbReference>
<keyword evidence="2 3" id="KW-0694">RNA-binding</keyword>
<reference evidence="7" key="2">
    <citation type="journal article" date="2017" name="Sci. Adv.">
        <title>A tail of two voltages: Proteomic comparison of the three electric organs of the electric eel.</title>
        <authorList>
            <person name="Traeger L.L."/>
            <person name="Sabat G."/>
            <person name="Barrett-Wilt G.A."/>
            <person name="Wells G.B."/>
            <person name="Sussman M.R."/>
        </authorList>
    </citation>
    <scope>NUCLEOTIDE SEQUENCE [LARGE SCALE GENOMIC DNA]</scope>
</reference>
<dbReference type="InterPro" id="IPR000504">
    <property type="entry name" value="RRM_dom"/>
</dbReference>
<dbReference type="PROSITE" id="PS50102">
    <property type="entry name" value="RRM"/>
    <property type="match status" value="1"/>
</dbReference>
<dbReference type="SMART" id="SM00360">
    <property type="entry name" value="RRM"/>
    <property type="match status" value="1"/>
</dbReference>
<dbReference type="GO" id="GO:0003723">
    <property type="term" value="F:RNA binding"/>
    <property type="evidence" value="ECO:0007669"/>
    <property type="project" value="UniProtKB-UniRule"/>
</dbReference>
<evidence type="ECO:0000256" key="3">
    <source>
        <dbReference type="PROSITE-ProRule" id="PRU00176"/>
    </source>
</evidence>
<accession>A0A4W4GI37</accession>
<dbReference type="InterPro" id="IPR035979">
    <property type="entry name" value="RBD_domain_sf"/>
</dbReference>
<reference evidence="6" key="3">
    <citation type="submission" date="2020-05" db="EMBL/GenBank/DDBJ databases">
        <title>Electrophorus electricus (electric eel) genome, fEleEle1, primary haplotype.</title>
        <authorList>
            <person name="Myers G."/>
            <person name="Meyer A."/>
            <person name="Fedrigo O."/>
            <person name="Formenti G."/>
            <person name="Rhie A."/>
            <person name="Tracey A."/>
            <person name="Sims Y."/>
            <person name="Jarvis E.D."/>
        </authorList>
    </citation>
    <scope>NUCLEOTIDE SEQUENCE [LARGE SCALE GENOMIC DNA]</scope>
</reference>
<dbReference type="GeneID" id="113570894"/>
<dbReference type="InterPro" id="IPR012677">
    <property type="entry name" value="Nucleotide-bd_a/b_plait_sf"/>
</dbReference>
<dbReference type="InterPro" id="IPR002698">
    <property type="entry name" value="FTHF_cligase"/>
</dbReference>
<dbReference type="OMA" id="VIRTECK"/>
<dbReference type="Gene3D" id="3.40.50.10420">
    <property type="entry name" value="NagB/RpiA/CoA transferase-like"/>
    <property type="match status" value="1"/>
</dbReference>
<dbReference type="InterPro" id="IPR037171">
    <property type="entry name" value="NagB/RpiA_transferase-like"/>
</dbReference>
<evidence type="ECO:0000313" key="6">
    <source>
        <dbReference type="Ensembl" id="ENSEEEP00000036050.2"/>
    </source>
</evidence>